<dbReference type="AlphaFoldDB" id="A0A386ZIA2"/>
<dbReference type="OrthoDB" id="9819924at2"/>
<dbReference type="Proteomes" id="UP000267164">
    <property type="component" value="Chromosome"/>
</dbReference>
<evidence type="ECO:0000313" key="2">
    <source>
        <dbReference type="Proteomes" id="UP000267164"/>
    </source>
</evidence>
<accession>A0A386ZIA2</accession>
<reference evidence="1 2" key="1">
    <citation type="submission" date="2018-09" db="EMBL/GenBank/DDBJ databases">
        <title>Nocardia yunnanensis sp. nov., an actinomycete isolated from a soil sample.</title>
        <authorList>
            <person name="Zhang J."/>
        </authorList>
    </citation>
    <scope>NUCLEOTIDE SEQUENCE [LARGE SCALE GENOMIC DNA]</scope>
    <source>
        <strain evidence="1 2">CFHS0054</strain>
    </source>
</reference>
<evidence type="ECO:0000313" key="1">
    <source>
        <dbReference type="EMBL" id="AYF77642.1"/>
    </source>
</evidence>
<proteinExistence type="predicted"/>
<dbReference type="RefSeq" id="WP_120742307.1">
    <property type="nucleotide sequence ID" value="NZ_CP032568.1"/>
</dbReference>
<keyword evidence="2" id="KW-1185">Reference proteome</keyword>
<organism evidence="1 2">
    <name type="scientific">Nocardia yunnanensis</name>
    <dbReference type="NCBI Taxonomy" id="2382165"/>
    <lineage>
        <taxon>Bacteria</taxon>
        <taxon>Bacillati</taxon>
        <taxon>Actinomycetota</taxon>
        <taxon>Actinomycetes</taxon>
        <taxon>Mycobacteriales</taxon>
        <taxon>Nocardiaceae</taxon>
        <taxon>Nocardia</taxon>
    </lineage>
</organism>
<protein>
    <submittedName>
        <fullName evidence="1">Uncharacterized protein</fullName>
    </submittedName>
</protein>
<name>A0A386ZIA2_9NOCA</name>
<gene>
    <name evidence="1" type="ORF">D7D52_31820</name>
</gene>
<dbReference type="EMBL" id="CP032568">
    <property type="protein sequence ID" value="AYF77642.1"/>
    <property type="molecule type" value="Genomic_DNA"/>
</dbReference>
<sequence>MEVERIAGDTSDLYADFVKVVFAEAVVAGHRDGYDPAQLFDASGRADDPYQNLITVLEQLRESDEGMERFEELASSPDDDVSSAVLIAMLTNEVLKQFDLQTMPSHKRLHREVVEFVAGLHWDDVDLDANEFAIPEDLAVRLEAERDRMWGPQG</sequence>
<dbReference type="KEGG" id="nyu:D7D52_31820"/>